<protein>
    <submittedName>
        <fullName evidence="1">Uncharacterized protein</fullName>
    </submittedName>
</protein>
<dbReference type="Proteomes" id="UP000887013">
    <property type="component" value="Unassembled WGS sequence"/>
</dbReference>
<sequence length="110" mass="12826">MVIFSKLGRAETLVKDEANGKYTGVFIHLKLFKLQRVGYRRHVGQKFLREELSPRNPSKQRTKSSHSLKVYRQRPFALHLLLKRIGETENLLGAQESPLRIQLSDQERNV</sequence>
<evidence type="ECO:0000313" key="1">
    <source>
        <dbReference type="EMBL" id="GFT82354.1"/>
    </source>
</evidence>
<proteinExistence type="predicted"/>
<accession>A0A8X6U250</accession>
<gene>
    <name evidence="1" type="ORF">NPIL_68461</name>
</gene>
<name>A0A8X6U250_NEPPI</name>
<evidence type="ECO:0000313" key="2">
    <source>
        <dbReference type="Proteomes" id="UP000887013"/>
    </source>
</evidence>
<comment type="caution">
    <text evidence="1">The sequence shown here is derived from an EMBL/GenBank/DDBJ whole genome shotgun (WGS) entry which is preliminary data.</text>
</comment>
<dbReference type="EMBL" id="BMAW01023351">
    <property type="protein sequence ID" value="GFT82354.1"/>
    <property type="molecule type" value="Genomic_DNA"/>
</dbReference>
<reference evidence="1" key="1">
    <citation type="submission" date="2020-08" db="EMBL/GenBank/DDBJ databases">
        <title>Multicomponent nature underlies the extraordinary mechanical properties of spider dragline silk.</title>
        <authorList>
            <person name="Kono N."/>
            <person name="Nakamura H."/>
            <person name="Mori M."/>
            <person name="Yoshida Y."/>
            <person name="Ohtoshi R."/>
            <person name="Malay A.D."/>
            <person name="Moran D.A.P."/>
            <person name="Tomita M."/>
            <person name="Numata K."/>
            <person name="Arakawa K."/>
        </authorList>
    </citation>
    <scope>NUCLEOTIDE SEQUENCE</scope>
</reference>
<keyword evidence="2" id="KW-1185">Reference proteome</keyword>
<dbReference type="AlphaFoldDB" id="A0A8X6U250"/>
<organism evidence="1 2">
    <name type="scientific">Nephila pilipes</name>
    <name type="common">Giant wood spider</name>
    <name type="synonym">Nephila maculata</name>
    <dbReference type="NCBI Taxonomy" id="299642"/>
    <lineage>
        <taxon>Eukaryota</taxon>
        <taxon>Metazoa</taxon>
        <taxon>Ecdysozoa</taxon>
        <taxon>Arthropoda</taxon>
        <taxon>Chelicerata</taxon>
        <taxon>Arachnida</taxon>
        <taxon>Araneae</taxon>
        <taxon>Araneomorphae</taxon>
        <taxon>Entelegynae</taxon>
        <taxon>Araneoidea</taxon>
        <taxon>Nephilidae</taxon>
        <taxon>Nephila</taxon>
    </lineage>
</organism>